<dbReference type="SUPFAM" id="SSF53383">
    <property type="entry name" value="PLP-dependent transferases"/>
    <property type="match status" value="1"/>
</dbReference>
<dbReference type="InterPro" id="IPR000192">
    <property type="entry name" value="Aminotrans_V_dom"/>
</dbReference>
<proteinExistence type="predicted"/>
<dbReference type="Gene3D" id="3.90.1150.10">
    <property type="entry name" value="Aspartate Aminotransferase, domain 1"/>
    <property type="match status" value="1"/>
</dbReference>
<evidence type="ECO:0000313" key="2">
    <source>
        <dbReference type="EMBL" id="MCL9814529.1"/>
    </source>
</evidence>
<sequence>MNYETLRAEIPALDHGIYFNTGAGGPSPRRVVDAVESALESHEYETPVSEGMYGPMGDRHESTKAAVADLLGARPGEIALTESTTDGINRVAGALDWDSEDVIVRTDLEHSSGILPWRKLERTHDVDVRVLETETGRLDLDDVRAAAEDATLFVVSSVTWTHGTRLPIEKIVDIAHDAGAMVLVDAVQSPGQTAVDVEDWGADFVVGGAHKWLLGPFGAGFLYVRSGAERNLIPSAIGYRSVTAANAHDYEYEPGAGRFEVGTTSPALYAGLEEAIDLHHELGVDAVEARIESLTDYFKTELPDEHLLSPREFESGFVTIDREEPEEDVERLAERGIRVRDLPYPEALRVSVHAFNTRDEIDRLLEIL</sequence>
<keyword evidence="2" id="KW-0032">Aminotransferase</keyword>
<dbReference type="RefSeq" id="WP_250597596.1">
    <property type="nucleotide sequence ID" value="NZ_JAKRVY010000007.1"/>
</dbReference>
<dbReference type="Pfam" id="PF00266">
    <property type="entry name" value="Aminotran_5"/>
    <property type="match status" value="1"/>
</dbReference>
<organism evidence="2 3">
    <name type="scientific">Natranaeroarchaeum aerophilus</name>
    <dbReference type="NCBI Taxonomy" id="2917711"/>
    <lineage>
        <taxon>Archaea</taxon>
        <taxon>Methanobacteriati</taxon>
        <taxon>Methanobacteriota</taxon>
        <taxon>Stenosarchaea group</taxon>
        <taxon>Halobacteria</taxon>
        <taxon>Halobacteriales</taxon>
        <taxon>Natronoarchaeaceae</taxon>
        <taxon>Natranaeroarchaeum</taxon>
    </lineage>
</organism>
<accession>A0AAE3K817</accession>
<dbReference type="Gene3D" id="3.40.640.10">
    <property type="entry name" value="Type I PLP-dependent aspartate aminotransferase-like (Major domain)"/>
    <property type="match status" value="1"/>
</dbReference>
<keyword evidence="3" id="KW-1185">Reference proteome</keyword>
<name>A0AAE3K817_9EURY</name>
<gene>
    <name evidence="2" type="ORF">AArcSt11_12795</name>
</gene>
<protein>
    <submittedName>
        <fullName evidence="2">Aminotransferase class V-fold PLP-dependent enzyme</fullName>
    </submittedName>
</protein>
<keyword evidence="2" id="KW-0808">Transferase</keyword>
<dbReference type="Proteomes" id="UP001202674">
    <property type="component" value="Unassembled WGS sequence"/>
</dbReference>
<dbReference type="PANTHER" id="PTHR43586:SF15">
    <property type="entry name" value="BLR3095 PROTEIN"/>
    <property type="match status" value="1"/>
</dbReference>
<dbReference type="PANTHER" id="PTHR43586">
    <property type="entry name" value="CYSTEINE DESULFURASE"/>
    <property type="match status" value="1"/>
</dbReference>
<feature type="domain" description="Aminotransferase class V" evidence="1">
    <location>
        <begin position="17"/>
        <end position="364"/>
    </location>
</feature>
<dbReference type="InterPro" id="IPR015421">
    <property type="entry name" value="PyrdxlP-dep_Trfase_major"/>
</dbReference>
<dbReference type="AlphaFoldDB" id="A0AAE3K817"/>
<dbReference type="InterPro" id="IPR015424">
    <property type="entry name" value="PyrdxlP-dep_Trfase"/>
</dbReference>
<dbReference type="EMBL" id="JAKRVY010000007">
    <property type="protein sequence ID" value="MCL9814529.1"/>
    <property type="molecule type" value="Genomic_DNA"/>
</dbReference>
<dbReference type="InterPro" id="IPR015422">
    <property type="entry name" value="PyrdxlP-dep_Trfase_small"/>
</dbReference>
<evidence type="ECO:0000259" key="1">
    <source>
        <dbReference type="Pfam" id="PF00266"/>
    </source>
</evidence>
<dbReference type="GO" id="GO:0008483">
    <property type="term" value="F:transaminase activity"/>
    <property type="evidence" value="ECO:0007669"/>
    <property type="project" value="UniProtKB-KW"/>
</dbReference>
<evidence type="ECO:0000313" key="3">
    <source>
        <dbReference type="Proteomes" id="UP001202674"/>
    </source>
</evidence>
<comment type="caution">
    <text evidence="2">The sequence shown here is derived from an EMBL/GenBank/DDBJ whole genome shotgun (WGS) entry which is preliminary data.</text>
</comment>
<reference evidence="2 3" key="1">
    <citation type="journal article" date="2022" name="Syst. Appl. Microbiol.">
        <title>Natronocalculus amylovorans gen. nov., sp. nov., and Natranaeroarchaeum aerophilus sp. nov., dominant culturable amylolytic natronoarchaea from hypersaline soda lakes in southwestern Siberia.</title>
        <authorList>
            <person name="Sorokin D.Y."/>
            <person name="Elcheninov A.G."/>
            <person name="Khizhniak T.V."/>
            <person name="Koenen M."/>
            <person name="Bale N.J."/>
            <person name="Damste J.S.S."/>
            <person name="Kublanov I.V."/>
        </authorList>
    </citation>
    <scope>NUCLEOTIDE SEQUENCE [LARGE SCALE GENOMIC DNA]</scope>
    <source>
        <strain evidence="2 3">AArc-St1-1</strain>
    </source>
</reference>